<dbReference type="Gene3D" id="1.25.40.420">
    <property type="match status" value="1"/>
</dbReference>
<reference evidence="4" key="1">
    <citation type="submission" date="2020-06" db="EMBL/GenBank/DDBJ databases">
        <title>Draft genome of Bugula neritina, a colonial animal packing powerful symbionts and potential medicines.</title>
        <authorList>
            <person name="Rayko M."/>
        </authorList>
    </citation>
    <scope>NUCLEOTIDE SEQUENCE [LARGE SCALE GENOMIC DNA]</scope>
    <source>
        <strain evidence="4">Kwan_BN1</strain>
    </source>
</reference>
<keyword evidence="2" id="KW-0677">Repeat</keyword>
<dbReference type="Gene3D" id="3.30.710.10">
    <property type="entry name" value="Potassium Channel Kv1.1, Chain A"/>
    <property type="match status" value="1"/>
</dbReference>
<evidence type="ECO:0000313" key="5">
    <source>
        <dbReference type="Proteomes" id="UP000593567"/>
    </source>
</evidence>
<feature type="domain" description="BTB" evidence="3">
    <location>
        <begin position="85"/>
        <end position="153"/>
    </location>
</feature>
<dbReference type="PANTHER" id="PTHR45632:SF3">
    <property type="entry name" value="KELCH-LIKE PROTEIN 32"/>
    <property type="match status" value="1"/>
</dbReference>
<protein>
    <recommendedName>
        <fullName evidence="3">BTB domain-containing protein</fullName>
    </recommendedName>
</protein>
<keyword evidence="5" id="KW-1185">Reference proteome</keyword>
<dbReference type="InterPro" id="IPR011705">
    <property type="entry name" value="BACK"/>
</dbReference>
<dbReference type="SMART" id="SM00612">
    <property type="entry name" value="Kelch"/>
    <property type="match status" value="2"/>
</dbReference>
<dbReference type="InterPro" id="IPR015915">
    <property type="entry name" value="Kelch-typ_b-propeller"/>
</dbReference>
<dbReference type="SMART" id="SM00875">
    <property type="entry name" value="BACK"/>
    <property type="match status" value="1"/>
</dbReference>
<dbReference type="InterPro" id="IPR000210">
    <property type="entry name" value="BTB/POZ_dom"/>
</dbReference>
<dbReference type="Pfam" id="PF07707">
    <property type="entry name" value="BACK"/>
    <property type="match status" value="1"/>
</dbReference>
<keyword evidence="1" id="KW-0880">Kelch repeat</keyword>
<dbReference type="EMBL" id="VXIV02001809">
    <property type="protein sequence ID" value="KAF6029556.1"/>
    <property type="molecule type" value="Genomic_DNA"/>
</dbReference>
<dbReference type="SMART" id="SM00225">
    <property type="entry name" value="BTB"/>
    <property type="match status" value="1"/>
</dbReference>
<evidence type="ECO:0000256" key="2">
    <source>
        <dbReference type="ARBA" id="ARBA00022737"/>
    </source>
</evidence>
<dbReference type="SUPFAM" id="SSF117281">
    <property type="entry name" value="Kelch motif"/>
    <property type="match status" value="1"/>
</dbReference>
<evidence type="ECO:0000313" key="4">
    <source>
        <dbReference type="EMBL" id="KAF6029556.1"/>
    </source>
</evidence>
<accession>A0A7J7JW27</accession>
<gene>
    <name evidence="4" type="ORF">EB796_012125</name>
</gene>
<dbReference type="PANTHER" id="PTHR45632">
    <property type="entry name" value="LD33804P"/>
    <property type="match status" value="1"/>
</dbReference>
<evidence type="ECO:0000256" key="1">
    <source>
        <dbReference type="ARBA" id="ARBA00022441"/>
    </source>
</evidence>
<dbReference type="InterPro" id="IPR006652">
    <property type="entry name" value="Kelch_1"/>
</dbReference>
<name>A0A7J7JW27_BUGNE</name>
<dbReference type="Pfam" id="PF01344">
    <property type="entry name" value="Kelch_1"/>
    <property type="match status" value="1"/>
</dbReference>
<proteinExistence type="predicted"/>
<evidence type="ECO:0000259" key="3">
    <source>
        <dbReference type="PROSITE" id="PS50097"/>
    </source>
</evidence>
<organism evidence="4 5">
    <name type="scientific">Bugula neritina</name>
    <name type="common">Brown bryozoan</name>
    <name type="synonym">Sertularia neritina</name>
    <dbReference type="NCBI Taxonomy" id="10212"/>
    <lineage>
        <taxon>Eukaryota</taxon>
        <taxon>Metazoa</taxon>
        <taxon>Spiralia</taxon>
        <taxon>Lophotrochozoa</taxon>
        <taxon>Bryozoa</taxon>
        <taxon>Gymnolaemata</taxon>
        <taxon>Cheilostomatida</taxon>
        <taxon>Flustrina</taxon>
        <taxon>Buguloidea</taxon>
        <taxon>Bugulidae</taxon>
        <taxon>Bugula</taxon>
    </lineage>
</organism>
<dbReference type="Proteomes" id="UP000593567">
    <property type="component" value="Unassembled WGS sequence"/>
</dbReference>
<comment type="caution">
    <text evidence="4">The sequence shown here is derived from an EMBL/GenBank/DDBJ whole genome shotgun (WGS) entry which is preliminary data.</text>
</comment>
<dbReference type="OrthoDB" id="1925334at2759"/>
<dbReference type="Pfam" id="PF00651">
    <property type="entry name" value="BTB"/>
    <property type="match status" value="1"/>
</dbReference>
<dbReference type="AlphaFoldDB" id="A0A7J7JW27"/>
<sequence length="588" mass="66618">MSEEFSFFTDAGDQSTESMSFFSSAVSANTQEIKCVGTMKLKFQKLLSKSELGASSNHTVHFQCPKYATKLTQSLYEHQKDGAFCDFTLKLDDGCEIQTHKLILSSTSSYFSCMFQSQMLELEQGFVELKELKSTAVLELVKFMYTGKFSLSKGTITDMVDAVSRLQVDEAARFCCDYLISMITMGHVTLIYDNCVEIYNIADKYSLGSVKTNAYSYIRVNFTSLPDDQLLLLTQSQMIALLKSDALYCYAEFDVFETAVKWLNNVEDRPEKVQLIETVMALIRFPLMSGEDLVNNISEVKLMKTKGCNEILTEAKDYHIVTIKRPILQTSRTQVRHANITCMVMLQTYGCFMAYPLFSTSQKLSSQAAIDLRKPPRYLVAPSLCVFNNFLYACGGVHDKASYSISSARCFRYDPRTDTWLEIASMHEARQEFDLEVVDCQMFALGGYDESEESMTYEVYNFVTNEWKKYYLPNGHVQCHKHAATTYGHSIYVSGGHSGFHDALTNARIMGVCCLVPTQVIIVLHETKTVCIMLNLDKDPEKEKSEFAQKLNVPSKYNFSYRESLGVQLWMPLLPTAVQKTDSTLDTS</sequence>
<dbReference type="PROSITE" id="PS50097">
    <property type="entry name" value="BTB"/>
    <property type="match status" value="1"/>
</dbReference>
<dbReference type="Gene3D" id="2.120.10.80">
    <property type="entry name" value="Kelch-type beta propeller"/>
    <property type="match status" value="1"/>
</dbReference>
<dbReference type="InterPro" id="IPR011333">
    <property type="entry name" value="SKP1/BTB/POZ_sf"/>
</dbReference>
<dbReference type="SUPFAM" id="SSF54695">
    <property type="entry name" value="POZ domain"/>
    <property type="match status" value="1"/>
</dbReference>